<organism evidence="4">
    <name type="scientific">Eucalyptus grandis</name>
    <name type="common">Flooded gum</name>
    <dbReference type="NCBI Taxonomy" id="71139"/>
    <lineage>
        <taxon>Eukaryota</taxon>
        <taxon>Viridiplantae</taxon>
        <taxon>Streptophyta</taxon>
        <taxon>Embryophyta</taxon>
        <taxon>Tracheophyta</taxon>
        <taxon>Spermatophyta</taxon>
        <taxon>Magnoliopsida</taxon>
        <taxon>eudicotyledons</taxon>
        <taxon>Gunneridae</taxon>
        <taxon>Pentapetalae</taxon>
        <taxon>rosids</taxon>
        <taxon>malvids</taxon>
        <taxon>Myrtales</taxon>
        <taxon>Myrtaceae</taxon>
        <taxon>Myrtoideae</taxon>
        <taxon>Eucalypteae</taxon>
        <taxon>Eucalyptus</taxon>
    </lineage>
</organism>
<dbReference type="SUPFAM" id="SSF53137">
    <property type="entry name" value="Translational machinery components"/>
    <property type="match status" value="1"/>
</dbReference>
<dbReference type="Gene3D" id="3.30.420.100">
    <property type="match status" value="1"/>
</dbReference>
<evidence type="ECO:0000256" key="3">
    <source>
        <dbReference type="ARBA" id="ARBA00023274"/>
    </source>
</evidence>
<sequence>MVFPPPAKSPRIINFLKPYILKMHFINKFVSAQVIHSPTTTVASSRELTGEALRPSMESARDVAAAAKIGKTPGERLLLKGIAAVEVHLKREQKYQGKVKAVIDSVREASVKLL</sequence>
<accession>A0A059BKY2</accession>
<dbReference type="InParanoid" id="A0A059BKY2"/>
<name>A0A059BKY2_EUCGR</name>
<evidence type="ECO:0000256" key="1">
    <source>
        <dbReference type="ARBA" id="ARBA00007116"/>
    </source>
</evidence>
<dbReference type="OMA" id="KMHFINK"/>
<comment type="similarity">
    <text evidence="1">Belongs to the universal ribosomal protein uL18 family.</text>
</comment>
<dbReference type="Pfam" id="PF00861">
    <property type="entry name" value="Ribosomal_L18p"/>
    <property type="match status" value="1"/>
</dbReference>
<keyword evidence="3" id="KW-0687">Ribonucleoprotein</keyword>
<dbReference type="Gramene" id="KCW66763">
    <property type="protein sequence ID" value="KCW66763"/>
    <property type="gene ID" value="EUGRSUZ_F00513"/>
</dbReference>
<feature type="non-terminal residue" evidence="4">
    <location>
        <position position="114"/>
    </location>
</feature>
<keyword evidence="2" id="KW-0689">Ribosomal protein</keyword>
<dbReference type="eggNOG" id="KOG1870">
    <property type="taxonomic scope" value="Eukaryota"/>
</dbReference>
<dbReference type="GO" id="GO:0003735">
    <property type="term" value="F:structural constituent of ribosome"/>
    <property type="evidence" value="ECO:0007669"/>
    <property type="project" value="InterPro"/>
</dbReference>
<dbReference type="AlphaFoldDB" id="A0A059BKY2"/>
<protein>
    <submittedName>
        <fullName evidence="4">Uncharacterized protein</fullName>
    </submittedName>
</protein>
<dbReference type="STRING" id="71139.A0A059BKY2"/>
<gene>
    <name evidence="4" type="ORF">EUGRSUZ_F00513</name>
</gene>
<dbReference type="GO" id="GO:0008097">
    <property type="term" value="F:5S rRNA binding"/>
    <property type="evidence" value="ECO:0000318"/>
    <property type="project" value="GO_Central"/>
</dbReference>
<dbReference type="EMBL" id="KK198758">
    <property type="protein sequence ID" value="KCW66763.1"/>
    <property type="molecule type" value="Genomic_DNA"/>
</dbReference>
<dbReference type="InterPro" id="IPR057268">
    <property type="entry name" value="Ribosomal_L18"/>
</dbReference>
<dbReference type="PANTHER" id="PTHR12899">
    <property type="entry name" value="39S RIBOSOMAL PROTEIN L18, MITOCHONDRIAL"/>
    <property type="match status" value="1"/>
</dbReference>
<dbReference type="GO" id="GO:0006412">
    <property type="term" value="P:translation"/>
    <property type="evidence" value="ECO:0007669"/>
    <property type="project" value="InterPro"/>
</dbReference>
<dbReference type="InterPro" id="IPR005484">
    <property type="entry name" value="Ribosomal_uL18_bac/plant/anim"/>
</dbReference>
<proteinExistence type="inferred from homology"/>
<evidence type="ECO:0000313" key="4">
    <source>
        <dbReference type="EMBL" id="KCW66763.1"/>
    </source>
</evidence>
<dbReference type="GO" id="GO:1990904">
    <property type="term" value="C:ribonucleoprotein complex"/>
    <property type="evidence" value="ECO:0007669"/>
    <property type="project" value="UniProtKB-KW"/>
</dbReference>
<evidence type="ECO:0000256" key="2">
    <source>
        <dbReference type="ARBA" id="ARBA00022980"/>
    </source>
</evidence>
<dbReference type="PANTHER" id="PTHR12899:SF6">
    <property type="entry name" value="OS01G0256600 PROTEIN"/>
    <property type="match status" value="1"/>
</dbReference>
<dbReference type="GO" id="GO:0005840">
    <property type="term" value="C:ribosome"/>
    <property type="evidence" value="ECO:0007669"/>
    <property type="project" value="UniProtKB-KW"/>
</dbReference>
<dbReference type="CDD" id="cd00432">
    <property type="entry name" value="Ribosomal_L18_L5e"/>
    <property type="match status" value="1"/>
</dbReference>
<reference evidence="4" key="1">
    <citation type="submission" date="2013-07" db="EMBL/GenBank/DDBJ databases">
        <title>The genome of Eucalyptus grandis.</title>
        <authorList>
            <person name="Schmutz J."/>
            <person name="Hayes R."/>
            <person name="Myburg A."/>
            <person name="Tuskan G."/>
            <person name="Grattapaglia D."/>
            <person name="Rokhsar D.S."/>
        </authorList>
    </citation>
    <scope>NUCLEOTIDE SEQUENCE</scope>
    <source>
        <tissue evidence="4">Leaf extractions</tissue>
    </source>
</reference>